<sequence>MSTPVLGIGLGLCKEKFDRDFLSVGQRVFLWGAKITKCRTPWVTWLRSSSILYMSLGLRNPVTDRSQHSLAVNRLTVRSDVGPHSLNVSNTCAMPSTGLAKDKIEAFSNFFVNTASIGWLDNSAEFSARFSSADL</sequence>
<organism evidence="1 2">
    <name type="scientific">Smittium culicis</name>
    <dbReference type="NCBI Taxonomy" id="133412"/>
    <lineage>
        <taxon>Eukaryota</taxon>
        <taxon>Fungi</taxon>
        <taxon>Fungi incertae sedis</taxon>
        <taxon>Zoopagomycota</taxon>
        <taxon>Kickxellomycotina</taxon>
        <taxon>Harpellomycetes</taxon>
        <taxon>Harpellales</taxon>
        <taxon>Legeriomycetaceae</taxon>
        <taxon>Smittium</taxon>
    </lineage>
</organism>
<accession>A0A1R1XHK3</accession>
<evidence type="ECO:0000313" key="1">
    <source>
        <dbReference type="EMBL" id="OMJ14114.1"/>
    </source>
</evidence>
<gene>
    <name evidence="1" type="ORF">AYI70_g8086</name>
</gene>
<evidence type="ECO:0000313" key="2">
    <source>
        <dbReference type="Proteomes" id="UP000187283"/>
    </source>
</evidence>
<dbReference type="Proteomes" id="UP000187283">
    <property type="component" value="Unassembled WGS sequence"/>
</dbReference>
<reference evidence="1 2" key="1">
    <citation type="submission" date="2017-01" db="EMBL/GenBank/DDBJ databases">
        <authorList>
            <person name="Mah S.A."/>
            <person name="Swanson W.J."/>
            <person name="Moy G.W."/>
            <person name="Vacquier V.D."/>
        </authorList>
    </citation>
    <scope>NUCLEOTIDE SEQUENCE [LARGE SCALE GENOMIC DNA]</scope>
    <source>
        <strain evidence="1 2">GSMNP</strain>
    </source>
</reference>
<proteinExistence type="predicted"/>
<name>A0A1R1XHK3_9FUNG</name>
<dbReference type="AlphaFoldDB" id="A0A1R1XHK3"/>
<dbReference type="EMBL" id="LSSN01003202">
    <property type="protein sequence ID" value="OMJ14114.1"/>
    <property type="molecule type" value="Genomic_DNA"/>
</dbReference>
<comment type="caution">
    <text evidence="1">The sequence shown here is derived from an EMBL/GenBank/DDBJ whole genome shotgun (WGS) entry which is preliminary data.</text>
</comment>
<keyword evidence="2" id="KW-1185">Reference proteome</keyword>
<protein>
    <submittedName>
        <fullName evidence="1">Uncharacterized protein</fullName>
    </submittedName>
</protein>
<dbReference type="OrthoDB" id="10539501at2759"/>